<feature type="binding site" evidence="2">
    <location>
        <position position="199"/>
    </location>
    <ligand>
        <name>ATP</name>
        <dbReference type="ChEBI" id="CHEBI:30616"/>
    </ligand>
</feature>
<protein>
    <recommendedName>
        <fullName evidence="2">Thiamine-monophosphate kinase</fullName>
        <shortName evidence="2">TMP kinase</shortName>
        <shortName evidence="2">Thiamine-phosphate kinase</shortName>
        <ecNumber evidence="2">2.7.4.16</ecNumber>
    </recommendedName>
</protein>
<keyword evidence="6" id="KW-1185">Reference proteome</keyword>
<feature type="binding site" evidence="2">
    <location>
        <position position="143"/>
    </location>
    <ligand>
        <name>ATP</name>
        <dbReference type="ChEBI" id="CHEBI:30616"/>
    </ligand>
</feature>
<dbReference type="PANTHER" id="PTHR30270">
    <property type="entry name" value="THIAMINE-MONOPHOSPHATE KINASE"/>
    <property type="match status" value="1"/>
</dbReference>
<comment type="pathway">
    <text evidence="2">Cofactor biosynthesis; thiamine diphosphate biosynthesis; thiamine diphosphate from thiamine phosphate: step 1/1.</text>
</comment>
<dbReference type="GO" id="GO:0009228">
    <property type="term" value="P:thiamine biosynthetic process"/>
    <property type="evidence" value="ECO:0007669"/>
    <property type="project" value="UniProtKB-KW"/>
</dbReference>
<comment type="similarity">
    <text evidence="2">Belongs to the thiamine-monophosphate kinase family.</text>
</comment>
<feature type="binding site" evidence="2">
    <location>
        <position position="40"/>
    </location>
    <ligand>
        <name>Mg(2+)</name>
        <dbReference type="ChEBI" id="CHEBI:18420"/>
        <label>1</label>
    </ligand>
</feature>
<keyword evidence="1 2" id="KW-0784">Thiamine biosynthesis</keyword>
<keyword evidence="2" id="KW-0479">Metal-binding</keyword>
<evidence type="ECO:0000313" key="5">
    <source>
        <dbReference type="EMBL" id="RDE04898.1"/>
    </source>
</evidence>
<evidence type="ECO:0000259" key="3">
    <source>
        <dbReference type="Pfam" id="PF00586"/>
    </source>
</evidence>
<evidence type="ECO:0000259" key="4">
    <source>
        <dbReference type="Pfam" id="PF02769"/>
    </source>
</evidence>
<feature type="binding site" evidence="2">
    <location>
        <position position="197"/>
    </location>
    <ligand>
        <name>Mg(2+)</name>
        <dbReference type="ChEBI" id="CHEBI:18420"/>
        <label>3</label>
    </ligand>
</feature>
<keyword evidence="2 5" id="KW-0418">Kinase</keyword>
<dbReference type="EC" id="2.7.4.16" evidence="2"/>
<feature type="binding site" evidence="2">
    <location>
        <position position="41"/>
    </location>
    <ligand>
        <name>Mg(2+)</name>
        <dbReference type="ChEBI" id="CHEBI:18420"/>
        <label>2</label>
    </ligand>
</feature>
<dbReference type="OrthoDB" id="9802811at2"/>
<comment type="caution">
    <text evidence="2">Lacks conserved residue(s) required for the propagation of feature annotation.</text>
</comment>
<keyword evidence="2" id="KW-0067">ATP-binding</keyword>
<feature type="binding site" evidence="2">
    <location>
        <position position="289"/>
    </location>
    <ligand>
        <name>substrate</name>
    </ligand>
</feature>
<sequence>MTETEFIAALRALPLHPGAHGLLDDAALLRASDDTLVLSTDTMVEHVHFAANLPPADIAWRLLAAALSDLAAKGARPEGVLLSITLAGDEGDAALVGGLDAALRHFGCPLLGGDTVRRAGPGAPRVHGCTAIGRATHLPVPLRTGARAGDALWVTGTIGAALLGFEVPETAPNAYRRPEPLIAHGVALAPLVPAMMDVSDGLLLDAARMAGASGLAVAIALDSIPVPQALAGEVIRAATWGDDYQLLFALAADAAPPVPATRIGAFSAGTGLSLTHAGRSVPLPDRLGYLHGG</sequence>
<feature type="binding site" evidence="2">
    <location>
        <position position="25"/>
    </location>
    <ligand>
        <name>Mg(2+)</name>
        <dbReference type="ChEBI" id="CHEBI:18420"/>
        <label>4</label>
    </ligand>
</feature>
<dbReference type="InterPro" id="IPR036676">
    <property type="entry name" value="PurM-like_C_sf"/>
</dbReference>
<dbReference type="InterPro" id="IPR036921">
    <property type="entry name" value="PurM-like_N_sf"/>
</dbReference>
<feature type="domain" description="PurM-like C-terminal" evidence="4">
    <location>
        <begin position="147"/>
        <end position="242"/>
    </location>
</feature>
<feature type="binding site" evidence="2">
    <location>
        <position position="242"/>
    </location>
    <ligand>
        <name>substrate</name>
    </ligand>
</feature>
<dbReference type="SUPFAM" id="SSF56042">
    <property type="entry name" value="PurM C-terminal domain-like"/>
    <property type="match status" value="1"/>
</dbReference>
<dbReference type="EMBL" id="QQNB01000003">
    <property type="protein sequence ID" value="RDE04898.1"/>
    <property type="molecule type" value="Genomic_DNA"/>
</dbReference>
<dbReference type="NCBIfam" id="TIGR01379">
    <property type="entry name" value="thiL"/>
    <property type="match status" value="1"/>
</dbReference>
<comment type="catalytic activity">
    <reaction evidence="2">
        <text>thiamine phosphate + ATP = thiamine diphosphate + ADP</text>
        <dbReference type="Rhea" id="RHEA:15913"/>
        <dbReference type="ChEBI" id="CHEBI:30616"/>
        <dbReference type="ChEBI" id="CHEBI:37575"/>
        <dbReference type="ChEBI" id="CHEBI:58937"/>
        <dbReference type="ChEBI" id="CHEBI:456216"/>
        <dbReference type="EC" id="2.7.4.16"/>
    </reaction>
</comment>
<evidence type="ECO:0000256" key="2">
    <source>
        <dbReference type="HAMAP-Rule" id="MF_02128"/>
    </source>
</evidence>
<feature type="binding site" evidence="2">
    <location>
        <position position="69"/>
    </location>
    <ligand>
        <name>Mg(2+)</name>
        <dbReference type="ChEBI" id="CHEBI:18420"/>
        <label>2</label>
    </ligand>
</feature>
<dbReference type="GO" id="GO:0009030">
    <property type="term" value="F:thiamine-phosphate kinase activity"/>
    <property type="evidence" value="ECO:0007669"/>
    <property type="project" value="UniProtKB-UniRule"/>
</dbReference>
<comment type="miscellaneous">
    <text evidence="2">Reaction mechanism of ThiL seems to utilize a direct, inline transfer of the gamma-phosphate of ATP to TMP rather than a phosphorylated enzyme intermediate.</text>
</comment>
<feature type="binding site" evidence="2">
    <location>
        <begin position="113"/>
        <end position="114"/>
    </location>
    <ligand>
        <name>ATP</name>
        <dbReference type="ChEBI" id="CHEBI:30616"/>
    </ligand>
</feature>
<feature type="binding site" evidence="2">
    <location>
        <position position="25"/>
    </location>
    <ligand>
        <name>Mg(2+)</name>
        <dbReference type="ChEBI" id="CHEBI:18420"/>
        <label>3</label>
    </ligand>
</feature>
<comment type="caution">
    <text evidence="5">The sequence shown here is derived from an EMBL/GenBank/DDBJ whole genome shotgun (WGS) entry which is preliminary data.</text>
</comment>
<dbReference type="HAMAP" id="MF_02128">
    <property type="entry name" value="TMP_kinase"/>
    <property type="match status" value="1"/>
</dbReference>
<dbReference type="InterPro" id="IPR010918">
    <property type="entry name" value="PurM-like_C_dom"/>
</dbReference>
<comment type="function">
    <text evidence="2">Catalyzes the ATP-dependent phosphorylation of thiamine-monophosphate (TMP) to form thiamine-pyrophosphate (TPP), the active form of vitamin B1.</text>
</comment>
<keyword evidence="2 5" id="KW-0808">Transferase</keyword>
<dbReference type="Gene3D" id="3.30.1330.10">
    <property type="entry name" value="PurM-like, N-terminal domain"/>
    <property type="match status" value="1"/>
</dbReference>
<dbReference type="CDD" id="cd02194">
    <property type="entry name" value="ThiL"/>
    <property type="match status" value="1"/>
</dbReference>
<dbReference type="InterPro" id="IPR016188">
    <property type="entry name" value="PurM-like_N"/>
</dbReference>
<feature type="binding site" evidence="2">
    <location>
        <position position="69"/>
    </location>
    <ligand>
        <name>Mg(2+)</name>
        <dbReference type="ChEBI" id="CHEBI:18420"/>
        <label>3</label>
    </ligand>
</feature>
<keyword evidence="2" id="KW-0460">Magnesium</keyword>
<evidence type="ECO:0000256" key="1">
    <source>
        <dbReference type="ARBA" id="ARBA00022977"/>
    </source>
</evidence>
<feature type="binding site" evidence="2">
    <location>
        <position position="69"/>
    </location>
    <ligand>
        <name>Mg(2+)</name>
        <dbReference type="ChEBI" id="CHEBI:18420"/>
        <label>4</label>
    </ligand>
</feature>
<accession>A0A369VR86</accession>
<proteinExistence type="inferred from homology"/>
<dbReference type="Proteomes" id="UP000253918">
    <property type="component" value="Unassembled WGS sequence"/>
</dbReference>
<dbReference type="UniPathway" id="UPA00060">
    <property type="reaction ID" value="UER00142"/>
</dbReference>
<evidence type="ECO:0000313" key="6">
    <source>
        <dbReference type="Proteomes" id="UP000253918"/>
    </source>
</evidence>
<feature type="binding site" evidence="2">
    <location>
        <position position="41"/>
    </location>
    <ligand>
        <name>Mg(2+)</name>
        <dbReference type="ChEBI" id="CHEBI:18420"/>
        <label>1</label>
    </ligand>
</feature>
<dbReference type="GO" id="GO:0009229">
    <property type="term" value="P:thiamine diphosphate biosynthetic process"/>
    <property type="evidence" value="ECO:0007669"/>
    <property type="project" value="UniProtKB-UniRule"/>
</dbReference>
<name>A0A369VR86_9SPHN</name>
<feature type="domain" description="PurM-like N-terminal" evidence="3">
    <location>
        <begin position="24"/>
        <end position="134"/>
    </location>
</feature>
<organism evidence="5 6">
    <name type="scientific">Sphingomonas aracearum</name>
    <dbReference type="NCBI Taxonomy" id="2283317"/>
    <lineage>
        <taxon>Bacteria</taxon>
        <taxon>Pseudomonadati</taxon>
        <taxon>Pseudomonadota</taxon>
        <taxon>Alphaproteobacteria</taxon>
        <taxon>Sphingomonadales</taxon>
        <taxon>Sphingomonadaceae</taxon>
        <taxon>Sphingomonas</taxon>
    </lineage>
</organism>
<feature type="binding site" evidence="2">
    <location>
        <position position="39"/>
    </location>
    <ligand>
        <name>Mg(2+)</name>
        <dbReference type="ChEBI" id="CHEBI:18420"/>
        <label>4</label>
    </ligand>
</feature>
<dbReference type="Pfam" id="PF00586">
    <property type="entry name" value="AIRS"/>
    <property type="match status" value="1"/>
</dbReference>
<keyword evidence="2" id="KW-0547">Nucleotide-binding</keyword>
<dbReference type="SUPFAM" id="SSF55326">
    <property type="entry name" value="PurM N-terminal domain-like"/>
    <property type="match status" value="1"/>
</dbReference>
<dbReference type="GO" id="GO:0005524">
    <property type="term" value="F:ATP binding"/>
    <property type="evidence" value="ECO:0007669"/>
    <property type="project" value="UniProtKB-UniRule"/>
</dbReference>
<dbReference type="PIRSF" id="PIRSF005303">
    <property type="entry name" value="Thiam_monoph_kin"/>
    <property type="match status" value="1"/>
</dbReference>
<dbReference type="PANTHER" id="PTHR30270:SF0">
    <property type="entry name" value="THIAMINE-MONOPHOSPHATE KINASE"/>
    <property type="match status" value="1"/>
</dbReference>
<feature type="binding site" evidence="2">
    <location>
        <position position="48"/>
    </location>
    <ligand>
        <name>substrate</name>
    </ligand>
</feature>
<dbReference type="AlphaFoldDB" id="A0A369VR86"/>
<reference evidence="5 6" key="1">
    <citation type="submission" date="2018-07" db="EMBL/GenBank/DDBJ databases">
        <title>a novel species of Sphingomonas isolated from the rhizosphere soil of Araceae plant.</title>
        <authorList>
            <person name="Zhiyong W."/>
            <person name="Qinglan Z."/>
            <person name="Zhiwei F."/>
            <person name="Ding X."/>
            <person name="Gejiao W."/>
            <person name="Shixue Z."/>
        </authorList>
    </citation>
    <scope>NUCLEOTIDE SEQUENCE [LARGE SCALE GENOMIC DNA]</scope>
    <source>
        <strain evidence="5 6">WZY 27</strain>
    </source>
</reference>
<dbReference type="GO" id="GO:0000287">
    <property type="term" value="F:magnesium ion binding"/>
    <property type="evidence" value="ECO:0007669"/>
    <property type="project" value="UniProtKB-UniRule"/>
</dbReference>
<feature type="binding site" evidence="2">
    <location>
        <position position="200"/>
    </location>
    <ligand>
        <name>Mg(2+)</name>
        <dbReference type="ChEBI" id="CHEBI:18420"/>
        <label>5</label>
    </ligand>
</feature>
<dbReference type="RefSeq" id="WP_114688635.1">
    <property type="nucleotide sequence ID" value="NZ_QQNB01000003.1"/>
</dbReference>
<feature type="binding site" evidence="2">
    <location>
        <position position="114"/>
    </location>
    <ligand>
        <name>Mg(2+)</name>
        <dbReference type="ChEBI" id="CHEBI:18420"/>
        <label>1</label>
    </ligand>
</feature>
<gene>
    <name evidence="2 5" type="primary">thiL</name>
    <name evidence="5" type="ORF">DVW87_15140</name>
</gene>
<dbReference type="Gene3D" id="3.90.650.10">
    <property type="entry name" value="PurM-like C-terminal domain"/>
    <property type="match status" value="1"/>
</dbReference>
<dbReference type="InterPro" id="IPR006283">
    <property type="entry name" value="ThiL-like"/>
</dbReference>
<dbReference type="Pfam" id="PF02769">
    <property type="entry name" value="AIRS_C"/>
    <property type="match status" value="1"/>
</dbReference>